<sequence>MTHGGWQGSGEAGPGPRSSPQQMPARPSLPSPAKPARSPGAAGAPSASAGPERPGVGRRLPPGPRHPRPARPPLLPPPPAPRRLCGPGRAHSGKLLGPRRREGRKGGERRRRGPGGQQPGPPGSEKRVKPVNPVCHFPVDFRGEVLHDAPRKTFFSFATANGDEKQLSLQDQSSSPLAARRRPPPPELLILRL</sequence>
<proteinExistence type="predicted"/>
<evidence type="ECO:0000313" key="1">
    <source>
        <dbReference type="EMBL" id="CAN0571804.1"/>
    </source>
</evidence>
<accession>A0AC60A937</accession>
<reference evidence="1" key="1">
    <citation type="submission" date="2023-05" db="EMBL/GenBank/DDBJ databases">
        <authorList>
            <consortium name="ELIXIR-Norway"/>
        </authorList>
    </citation>
    <scope>NUCLEOTIDE SEQUENCE</scope>
</reference>
<dbReference type="Proteomes" id="UP001162501">
    <property type="component" value="Chromosome 9"/>
</dbReference>
<protein>
    <submittedName>
        <fullName evidence="1">Uncharacterized protein</fullName>
    </submittedName>
</protein>
<reference evidence="1" key="2">
    <citation type="submission" date="2025-03" db="EMBL/GenBank/DDBJ databases">
        <authorList>
            <consortium name="ELIXIR-Norway"/>
            <consortium name="Elixir Norway"/>
        </authorList>
    </citation>
    <scope>NUCLEOTIDE SEQUENCE</scope>
</reference>
<name>A0AC60A937_RANTA</name>
<organism evidence="1 2">
    <name type="scientific">Rangifer tarandus platyrhynchus</name>
    <name type="common">Svalbard reindeer</name>
    <dbReference type="NCBI Taxonomy" id="3082113"/>
    <lineage>
        <taxon>Eukaryota</taxon>
        <taxon>Metazoa</taxon>
        <taxon>Chordata</taxon>
        <taxon>Craniata</taxon>
        <taxon>Vertebrata</taxon>
        <taxon>Euteleostomi</taxon>
        <taxon>Mammalia</taxon>
        <taxon>Eutheria</taxon>
        <taxon>Laurasiatheria</taxon>
        <taxon>Artiodactyla</taxon>
        <taxon>Ruminantia</taxon>
        <taxon>Pecora</taxon>
        <taxon>Cervidae</taxon>
        <taxon>Odocoileinae</taxon>
        <taxon>Rangifer</taxon>
    </lineage>
</organism>
<evidence type="ECO:0000313" key="2">
    <source>
        <dbReference type="Proteomes" id="UP001162501"/>
    </source>
</evidence>
<gene>
    <name evidence="1" type="ORF">MRATA1EN22A_LOCUS28367</name>
</gene>
<dbReference type="EMBL" id="OX596093">
    <property type="protein sequence ID" value="CAN0571804.1"/>
    <property type="molecule type" value="Genomic_DNA"/>
</dbReference>